<evidence type="ECO:0000313" key="14">
    <source>
        <dbReference type="EMBL" id="TLU72664.1"/>
    </source>
</evidence>
<dbReference type="OrthoDB" id="9774907at2"/>
<dbReference type="EMBL" id="VCDI01000003">
    <property type="protein sequence ID" value="TLU72664.1"/>
    <property type="molecule type" value="Genomic_DNA"/>
</dbReference>
<evidence type="ECO:0000256" key="9">
    <source>
        <dbReference type="ARBA" id="ARBA00029962"/>
    </source>
</evidence>
<evidence type="ECO:0000256" key="10">
    <source>
        <dbReference type="ARBA" id="ARBA00048743"/>
    </source>
</evidence>
<evidence type="ECO:0000256" key="6">
    <source>
        <dbReference type="ARBA" id="ARBA00022741"/>
    </source>
</evidence>
<dbReference type="GO" id="GO:0006227">
    <property type="term" value="P:dUDP biosynthetic process"/>
    <property type="evidence" value="ECO:0007669"/>
    <property type="project" value="TreeGrafter"/>
</dbReference>
<comment type="function">
    <text evidence="11 12">Phosphorylation of dTMP to form dTDP in both de novo and salvage pathways of dTTP synthesis.</text>
</comment>
<dbReference type="GO" id="GO:0004798">
    <property type="term" value="F:dTMP kinase activity"/>
    <property type="evidence" value="ECO:0007669"/>
    <property type="project" value="UniProtKB-UniRule"/>
</dbReference>
<comment type="similarity">
    <text evidence="1 12">Belongs to the thymidylate kinase family.</text>
</comment>
<dbReference type="AlphaFoldDB" id="A0A5R9J4W7"/>
<comment type="catalytic activity">
    <reaction evidence="10 12">
        <text>dTMP + ATP = dTDP + ADP</text>
        <dbReference type="Rhea" id="RHEA:13517"/>
        <dbReference type="ChEBI" id="CHEBI:30616"/>
        <dbReference type="ChEBI" id="CHEBI:58369"/>
        <dbReference type="ChEBI" id="CHEBI:63528"/>
        <dbReference type="ChEBI" id="CHEBI:456216"/>
        <dbReference type="EC" id="2.7.4.9"/>
    </reaction>
</comment>
<dbReference type="Gene3D" id="3.40.50.300">
    <property type="entry name" value="P-loop containing nucleotide triphosphate hydrolases"/>
    <property type="match status" value="1"/>
</dbReference>
<comment type="caution">
    <text evidence="14">The sequence shown here is derived from an EMBL/GenBank/DDBJ whole genome shotgun (WGS) entry which is preliminary data.</text>
</comment>
<accession>A0A5R9J4W7</accession>
<keyword evidence="4 12" id="KW-0808">Transferase</keyword>
<evidence type="ECO:0000256" key="7">
    <source>
        <dbReference type="ARBA" id="ARBA00022777"/>
    </source>
</evidence>
<dbReference type="PANTHER" id="PTHR10344">
    <property type="entry name" value="THYMIDYLATE KINASE"/>
    <property type="match status" value="1"/>
</dbReference>
<keyword evidence="8 12" id="KW-0067">ATP-binding</keyword>
<gene>
    <name evidence="12 14" type="primary">tmk</name>
    <name evidence="14" type="ORF">FE263_11555</name>
</gene>
<keyword evidence="7 12" id="KW-0418">Kinase</keyword>
<dbReference type="GO" id="GO:0005524">
    <property type="term" value="F:ATP binding"/>
    <property type="evidence" value="ECO:0007669"/>
    <property type="project" value="UniProtKB-UniRule"/>
</dbReference>
<organism evidence="14 15">
    <name type="scientific">Lichenicoccus roseus</name>
    <dbReference type="NCBI Taxonomy" id="2683649"/>
    <lineage>
        <taxon>Bacteria</taxon>
        <taxon>Pseudomonadati</taxon>
        <taxon>Pseudomonadota</taxon>
        <taxon>Alphaproteobacteria</taxon>
        <taxon>Acetobacterales</taxon>
        <taxon>Acetobacteraceae</taxon>
        <taxon>Lichenicoccus</taxon>
    </lineage>
</organism>
<dbReference type="GO" id="GO:0006235">
    <property type="term" value="P:dTTP biosynthetic process"/>
    <property type="evidence" value="ECO:0007669"/>
    <property type="project" value="UniProtKB-UniRule"/>
</dbReference>
<dbReference type="CDD" id="cd01672">
    <property type="entry name" value="TMPK"/>
    <property type="match status" value="1"/>
</dbReference>
<name>A0A5R9J4W7_9PROT</name>
<evidence type="ECO:0000256" key="12">
    <source>
        <dbReference type="HAMAP-Rule" id="MF_00165"/>
    </source>
</evidence>
<evidence type="ECO:0000256" key="4">
    <source>
        <dbReference type="ARBA" id="ARBA00022679"/>
    </source>
</evidence>
<dbReference type="GO" id="GO:0005829">
    <property type="term" value="C:cytosol"/>
    <property type="evidence" value="ECO:0007669"/>
    <property type="project" value="TreeGrafter"/>
</dbReference>
<keyword evidence="15" id="KW-1185">Reference proteome</keyword>
<feature type="domain" description="Thymidylate kinase-like" evidence="13">
    <location>
        <begin position="8"/>
        <end position="198"/>
    </location>
</feature>
<dbReference type="InterPro" id="IPR018094">
    <property type="entry name" value="Thymidylate_kinase"/>
</dbReference>
<evidence type="ECO:0000256" key="8">
    <source>
        <dbReference type="ARBA" id="ARBA00022840"/>
    </source>
</evidence>
<dbReference type="GO" id="GO:0006233">
    <property type="term" value="P:dTDP biosynthetic process"/>
    <property type="evidence" value="ECO:0007669"/>
    <property type="project" value="InterPro"/>
</dbReference>
<evidence type="ECO:0000256" key="11">
    <source>
        <dbReference type="ARBA" id="ARBA00057735"/>
    </source>
</evidence>
<dbReference type="SUPFAM" id="SSF52540">
    <property type="entry name" value="P-loop containing nucleoside triphosphate hydrolases"/>
    <property type="match status" value="1"/>
</dbReference>
<dbReference type="PROSITE" id="PS01331">
    <property type="entry name" value="THYMIDYLATE_KINASE"/>
    <property type="match status" value="1"/>
</dbReference>
<keyword evidence="5 12" id="KW-0545">Nucleotide biosynthesis</keyword>
<evidence type="ECO:0000256" key="3">
    <source>
        <dbReference type="ARBA" id="ARBA00017144"/>
    </source>
</evidence>
<evidence type="ECO:0000256" key="2">
    <source>
        <dbReference type="ARBA" id="ARBA00012980"/>
    </source>
</evidence>
<dbReference type="InterPro" id="IPR039430">
    <property type="entry name" value="Thymidylate_kin-like_dom"/>
</dbReference>
<dbReference type="FunFam" id="3.40.50.300:FF:000225">
    <property type="entry name" value="Thymidylate kinase"/>
    <property type="match status" value="1"/>
</dbReference>
<dbReference type="Pfam" id="PF02223">
    <property type="entry name" value="Thymidylate_kin"/>
    <property type="match status" value="1"/>
</dbReference>
<dbReference type="HAMAP" id="MF_00165">
    <property type="entry name" value="Thymidylate_kinase"/>
    <property type="match status" value="1"/>
</dbReference>
<dbReference type="NCBIfam" id="TIGR00041">
    <property type="entry name" value="DTMP_kinase"/>
    <property type="match status" value="1"/>
</dbReference>
<sequence length="211" mass="22708">MDGLLVTIEGGEGAGKTTQSGLLADALAGRGFDVLRTREPGGAPGAEALRRFLLAGDHRLSRRAEAMAHYAARFDHVDNTIRPALAAGRMVLCDRYADSTLAYQGYGLAQGEPDVLAFIARLDALLDVRPHLTLVLDVARAEGLHRLRQRGGDADRYETLDDAFHERVAAGYRSIAKAHPVRCRLIPAGGAVETVHRRMLEAVLAAVPPGR</sequence>
<proteinExistence type="inferred from homology"/>
<keyword evidence="6 12" id="KW-0547">Nucleotide-binding</keyword>
<evidence type="ECO:0000256" key="5">
    <source>
        <dbReference type="ARBA" id="ARBA00022727"/>
    </source>
</evidence>
<dbReference type="InterPro" id="IPR027417">
    <property type="entry name" value="P-loop_NTPase"/>
</dbReference>
<dbReference type="PANTHER" id="PTHR10344:SF4">
    <property type="entry name" value="UMP-CMP KINASE 2, MITOCHONDRIAL"/>
    <property type="match status" value="1"/>
</dbReference>
<feature type="binding site" evidence="12">
    <location>
        <begin position="10"/>
        <end position="17"/>
    </location>
    <ligand>
        <name>ATP</name>
        <dbReference type="ChEBI" id="CHEBI:30616"/>
    </ligand>
</feature>
<dbReference type="InterPro" id="IPR018095">
    <property type="entry name" value="Thymidylate_kin_CS"/>
</dbReference>
<protein>
    <recommendedName>
        <fullName evidence="3 12">Thymidylate kinase</fullName>
        <ecNumber evidence="2 12">2.7.4.9</ecNumber>
    </recommendedName>
    <alternativeName>
        <fullName evidence="9 12">dTMP kinase</fullName>
    </alternativeName>
</protein>
<evidence type="ECO:0000259" key="13">
    <source>
        <dbReference type="Pfam" id="PF02223"/>
    </source>
</evidence>
<evidence type="ECO:0000256" key="1">
    <source>
        <dbReference type="ARBA" id="ARBA00009776"/>
    </source>
</evidence>
<dbReference type="Proteomes" id="UP000305654">
    <property type="component" value="Unassembled WGS sequence"/>
</dbReference>
<evidence type="ECO:0000313" key="15">
    <source>
        <dbReference type="Proteomes" id="UP000305654"/>
    </source>
</evidence>
<reference evidence="14 15" key="1">
    <citation type="submission" date="2019-05" db="EMBL/GenBank/DDBJ databases">
        <authorList>
            <person name="Pankratov T."/>
            <person name="Grouzdev D."/>
        </authorList>
    </citation>
    <scope>NUCLEOTIDE SEQUENCE [LARGE SCALE GENOMIC DNA]</scope>
    <source>
        <strain evidence="14 15">KEBCLARHB70R</strain>
    </source>
</reference>
<dbReference type="EC" id="2.7.4.9" evidence="2 12"/>
<dbReference type="RefSeq" id="WP_138326125.1">
    <property type="nucleotide sequence ID" value="NZ_VCDI01000003.1"/>
</dbReference>